<keyword evidence="2" id="KW-1185">Reference proteome</keyword>
<name>A0A1H1QTL4_9ACTN</name>
<evidence type="ECO:0000313" key="2">
    <source>
        <dbReference type="Proteomes" id="UP000198688"/>
    </source>
</evidence>
<dbReference type="AlphaFoldDB" id="A0A1H1QTL4"/>
<gene>
    <name evidence="1" type="ORF">SAMN04489716_0394</name>
</gene>
<sequence length="70" mass="7339">MNTLTPGRRWAALTALALGGFGLGLTEFATMGLLPEMARTLLPDEYTPTRHTGTGPRLCGEPGFGVGCDC</sequence>
<reference evidence="1 2" key="1">
    <citation type="submission" date="2016-10" db="EMBL/GenBank/DDBJ databases">
        <authorList>
            <person name="de Groot N.N."/>
        </authorList>
    </citation>
    <scope>NUCLEOTIDE SEQUENCE [LARGE SCALE GENOMIC DNA]</scope>
    <source>
        <strain evidence="1 2">DSM 43941</strain>
    </source>
</reference>
<dbReference type="Proteomes" id="UP000198688">
    <property type="component" value="Chromosome I"/>
</dbReference>
<protein>
    <submittedName>
        <fullName evidence="1">MFS transporter, DHA1 family, inner membrane transport protein</fullName>
    </submittedName>
</protein>
<dbReference type="RefSeq" id="WP_092541037.1">
    <property type="nucleotide sequence ID" value="NZ_BOMJ01000079.1"/>
</dbReference>
<accession>A0A1H1QTL4</accession>
<proteinExistence type="predicted"/>
<dbReference type="STRING" id="113562.SAMN04489716_0394"/>
<organism evidence="1 2">
    <name type="scientific">Actinoplanes derwentensis</name>
    <dbReference type="NCBI Taxonomy" id="113562"/>
    <lineage>
        <taxon>Bacteria</taxon>
        <taxon>Bacillati</taxon>
        <taxon>Actinomycetota</taxon>
        <taxon>Actinomycetes</taxon>
        <taxon>Micromonosporales</taxon>
        <taxon>Micromonosporaceae</taxon>
        <taxon>Actinoplanes</taxon>
    </lineage>
</organism>
<dbReference type="EMBL" id="LT629758">
    <property type="protein sequence ID" value="SDS26716.1"/>
    <property type="molecule type" value="Genomic_DNA"/>
</dbReference>
<evidence type="ECO:0000313" key="1">
    <source>
        <dbReference type="EMBL" id="SDS26716.1"/>
    </source>
</evidence>